<sequence length="70" mass="7103">MMNKVIALLKEEEGQSMVEYGIILALIAVVAIGTVQAIGQKLHSGDGTGAFDKVNAELGRVSGGSSGGTN</sequence>
<keyword evidence="1" id="KW-0472">Membrane</keyword>
<dbReference type="InterPro" id="IPR007047">
    <property type="entry name" value="Flp_Fap"/>
</dbReference>
<protein>
    <submittedName>
        <fullName evidence="2">Flp family type IVb pilin</fullName>
    </submittedName>
</protein>
<reference evidence="2 3" key="1">
    <citation type="submission" date="2017-09" db="EMBL/GenBank/DDBJ databases">
        <title>Depth-based differentiation of microbial function through sediment-hosted aquifers and enrichment of novel symbionts in the deep terrestrial subsurface.</title>
        <authorList>
            <person name="Probst A.J."/>
            <person name="Ladd B."/>
            <person name="Jarett J.K."/>
            <person name="Geller-Mcgrath D.E."/>
            <person name="Sieber C.M."/>
            <person name="Emerson J.B."/>
            <person name="Anantharaman K."/>
            <person name="Thomas B.C."/>
            <person name="Malmstrom R."/>
            <person name="Stieglmeier M."/>
            <person name="Klingl A."/>
            <person name="Woyke T."/>
            <person name="Ryan C.M."/>
            <person name="Banfield J.F."/>
        </authorList>
    </citation>
    <scope>NUCLEOTIDE SEQUENCE [LARGE SCALE GENOMIC DNA]</scope>
    <source>
        <strain evidence="2">CG17_big_fil_post_rev_8_21_14_2_50_48_46</strain>
    </source>
</reference>
<evidence type="ECO:0000313" key="3">
    <source>
        <dbReference type="Proteomes" id="UP000231019"/>
    </source>
</evidence>
<evidence type="ECO:0000313" key="2">
    <source>
        <dbReference type="EMBL" id="PIW18678.1"/>
    </source>
</evidence>
<organism evidence="2 3">
    <name type="scientific">bacterium (Candidatus Blackallbacteria) CG17_big_fil_post_rev_8_21_14_2_50_48_46</name>
    <dbReference type="NCBI Taxonomy" id="2014261"/>
    <lineage>
        <taxon>Bacteria</taxon>
        <taxon>Candidatus Blackallbacteria</taxon>
    </lineage>
</organism>
<dbReference type="AlphaFoldDB" id="A0A2M7G993"/>
<dbReference type="Pfam" id="PF04964">
    <property type="entry name" value="Flp_Fap"/>
    <property type="match status" value="1"/>
</dbReference>
<accession>A0A2M7G993</accession>
<feature type="transmembrane region" description="Helical" evidence="1">
    <location>
        <begin position="20"/>
        <end position="39"/>
    </location>
</feature>
<dbReference type="Proteomes" id="UP000231019">
    <property type="component" value="Unassembled WGS sequence"/>
</dbReference>
<comment type="caution">
    <text evidence="2">The sequence shown here is derived from an EMBL/GenBank/DDBJ whole genome shotgun (WGS) entry which is preliminary data.</text>
</comment>
<name>A0A2M7G993_9BACT</name>
<gene>
    <name evidence="2" type="ORF">COW36_05120</name>
</gene>
<evidence type="ECO:0000256" key="1">
    <source>
        <dbReference type="SAM" id="Phobius"/>
    </source>
</evidence>
<dbReference type="EMBL" id="PFFQ01000012">
    <property type="protein sequence ID" value="PIW18678.1"/>
    <property type="molecule type" value="Genomic_DNA"/>
</dbReference>
<proteinExistence type="predicted"/>
<keyword evidence="1" id="KW-0812">Transmembrane</keyword>
<keyword evidence="1" id="KW-1133">Transmembrane helix</keyword>